<dbReference type="GO" id="GO:0005739">
    <property type="term" value="C:mitochondrion"/>
    <property type="evidence" value="ECO:0007669"/>
    <property type="project" value="GOC"/>
</dbReference>
<dbReference type="Gene3D" id="6.10.250.3440">
    <property type="match status" value="1"/>
</dbReference>
<reference evidence="1" key="1">
    <citation type="journal article" date="2020" name="Stud. Mycol.">
        <title>101 Dothideomycetes genomes: a test case for predicting lifestyles and emergence of pathogens.</title>
        <authorList>
            <person name="Haridas S."/>
            <person name="Albert R."/>
            <person name="Binder M."/>
            <person name="Bloem J."/>
            <person name="Labutti K."/>
            <person name="Salamov A."/>
            <person name="Andreopoulos B."/>
            <person name="Baker S."/>
            <person name="Barry K."/>
            <person name="Bills G."/>
            <person name="Bluhm B."/>
            <person name="Cannon C."/>
            <person name="Castanera R."/>
            <person name="Culley D."/>
            <person name="Daum C."/>
            <person name="Ezra D."/>
            <person name="Gonzalez J."/>
            <person name="Henrissat B."/>
            <person name="Kuo A."/>
            <person name="Liang C."/>
            <person name="Lipzen A."/>
            <person name="Lutzoni F."/>
            <person name="Magnuson J."/>
            <person name="Mondo S."/>
            <person name="Nolan M."/>
            <person name="Ohm R."/>
            <person name="Pangilinan J."/>
            <person name="Park H.-J."/>
            <person name="Ramirez L."/>
            <person name="Alfaro M."/>
            <person name="Sun H."/>
            <person name="Tritt A."/>
            <person name="Yoshinaga Y."/>
            <person name="Zwiers L.-H."/>
            <person name="Turgeon B."/>
            <person name="Goodwin S."/>
            <person name="Spatafora J."/>
            <person name="Crous P."/>
            <person name="Grigoriev I."/>
        </authorList>
    </citation>
    <scope>NUCLEOTIDE SEQUENCE</scope>
    <source>
        <strain evidence="1">CBS 480.64</strain>
    </source>
</reference>
<dbReference type="AlphaFoldDB" id="A0A6A7BX24"/>
<keyword evidence="2" id="KW-1185">Reference proteome</keyword>
<organism evidence="1 2">
    <name type="scientific">Piedraia hortae CBS 480.64</name>
    <dbReference type="NCBI Taxonomy" id="1314780"/>
    <lineage>
        <taxon>Eukaryota</taxon>
        <taxon>Fungi</taxon>
        <taxon>Dikarya</taxon>
        <taxon>Ascomycota</taxon>
        <taxon>Pezizomycotina</taxon>
        <taxon>Dothideomycetes</taxon>
        <taxon>Dothideomycetidae</taxon>
        <taxon>Capnodiales</taxon>
        <taxon>Piedraiaceae</taxon>
        <taxon>Piedraia</taxon>
    </lineage>
</organism>
<sequence length="142" mass="16689">MARKNAGPKTDMRVTVIRYHMRHPKLPRTLSFARNRHLRHWTIHRAWQLHQAKLRRARKLELERQFNSMAAACEHLRLMDGNGLTAADRTRLGVTADPGKSEGRLFRTAMQKNKIWDNVPIEYARIQTDTPPKDGWNSVWTR</sequence>
<gene>
    <name evidence="1" type="ORF">K470DRAFT_258439</name>
</gene>
<name>A0A6A7BX24_9PEZI</name>
<dbReference type="GO" id="GO:0032543">
    <property type="term" value="P:mitochondrial translation"/>
    <property type="evidence" value="ECO:0007669"/>
    <property type="project" value="InterPro"/>
</dbReference>
<evidence type="ECO:0000313" key="1">
    <source>
        <dbReference type="EMBL" id="KAF2859916.1"/>
    </source>
</evidence>
<dbReference type="InterPro" id="IPR042831">
    <property type="entry name" value="Ribosomal_mL40_fung"/>
</dbReference>
<dbReference type="GO" id="GO:0003735">
    <property type="term" value="F:structural constituent of ribosome"/>
    <property type="evidence" value="ECO:0007669"/>
    <property type="project" value="InterPro"/>
</dbReference>
<proteinExistence type="predicted"/>
<dbReference type="PANTHER" id="PTHR39150">
    <property type="entry name" value="54S RIBOSOMAL PROTEIN L28, MITOCHONDRIAL"/>
    <property type="match status" value="1"/>
</dbReference>
<protein>
    <submittedName>
        <fullName evidence="1">Uncharacterized protein</fullName>
    </submittedName>
</protein>
<accession>A0A6A7BX24</accession>
<dbReference type="PANTHER" id="PTHR39150:SF1">
    <property type="entry name" value="LARGE RIBOSOMAL SUBUNIT PROTEIN ML40"/>
    <property type="match status" value="1"/>
</dbReference>
<evidence type="ECO:0000313" key="2">
    <source>
        <dbReference type="Proteomes" id="UP000799421"/>
    </source>
</evidence>
<dbReference type="EMBL" id="MU005987">
    <property type="protein sequence ID" value="KAF2859916.1"/>
    <property type="molecule type" value="Genomic_DNA"/>
</dbReference>
<dbReference type="Proteomes" id="UP000799421">
    <property type="component" value="Unassembled WGS sequence"/>
</dbReference>
<dbReference type="OrthoDB" id="2098203at2759"/>